<reference evidence="1 2" key="1">
    <citation type="submission" date="2023-09" db="EMBL/GenBank/DDBJ databases">
        <title>Complete genome of Streptomyces roseicoloratus T14.</title>
        <authorList>
            <person name="Bashizi T."/>
            <person name="Kim M.-J."/>
            <person name="Lee G."/>
            <person name="Tagele S.B."/>
            <person name="Shin J.-H."/>
        </authorList>
    </citation>
    <scope>NUCLEOTIDE SEQUENCE [LARGE SCALE GENOMIC DNA]</scope>
    <source>
        <strain evidence="1 2">T14</strain>
    </source>
</reference>
<keyword evidence="2" id="KW-1185">Reference proteome</keyword>
<evidence type="ECO:0000313" key="1">
    <source>
        <dbReference type="EMBL" id="WMX48212.1"/>
    </source>
</evidence>
<gene>
    <name evidence="1" type="ORF">RGF97_30150</name>
</gene>
<evidence type="ECO:0000313" key="2">
    <source>
        <dbReference type="Proteomes" id="UP001250858"/>
    </source>
</evidence>
<proteinExistence type="predicted"/>
<protein>
    <recommendedName>
        <fullName evidence="3">Secreted protein</fullName>
    </recommendedName>
</protein>
<dbReference type="EMBL" id="CP133762">
    <property type="protein sequence ID" value="WMX48212.1"/>
    <property type="molecule type" value="Genomic_DNA"/>
</dbReference>
<sequence>MSARMFTVACCIRLSSVTTPPFGSAVGTLVRPQDHWTVPEPNTSAFDVGSRKATRLWVAVPLP</sequence>
<name>A0ABY9S1U1_9ACTN</name>
<dbReference type="RefSeq" id="WP_309549781.1">
    <property type="nucleotide sequence ID" value="NZ_CP133762.1"/>
</dbReference>
<organism evidence="1 2">
    <name type="scientific">Streptomyces roseicoloratus</name>
    <dbReference type="NCBI Taxonomy" id="2508722"/>
    <lineage>
        <taxon>Bacteria</taxon>
        <taxon>Bacillati</taxon>
        <taxon>Actinomycetota</taxon>
        <taxon>Actinomycetes</taxon>
        <taxon>Kitasatosporales</taxon>
        <taxon>Streptomycetaceae</taxon>
        <taxon>Streptomyces</taxon>
    </lineage>
</organism>
<accession>A0ABY9S1U1</accession>
<evidence type="ECO:0008006" key="3">
    <source>
        <dbReference type="Google" id="ProtNLM"/>
    </source>
</evidence>
<dbReference type="Proteomes" id="UP001250858">
    <property type="component" value="Chromosome"/>
</dbReference>